<reference evidence="5" key="2">
    <citation type="submission" date="2020-09" db="EMBL/GenBank/DDBJ databases">
        <authorList>
            <person name="Sun Q."/>
            <person name="Ohkuma M."/>
        </authorList>
    </citation>
    <scope>NUCLEOTIDE SEQUENCE</scope>
    <source>
        <strain evidence="5">JCM 4784</strain>
    </source>
</reference>
<evidence type="ECO:0000313" key="6">
    <source>
        <dbReference type="Proteomes" id="UP000608024"/>
    </source>
</evidence>
<protein>
    <recommendedName>
        <fullName evidence="4">Nudix hydrolase domain-containing protein</fullName>
    </recommendedName>
</protein>
<dbReference type="RefSeq" id="WP_190136368.1">
    <property type="nucleotide sequence ID" value="NZ_BNBT01000036.1"/>
</dbReference>
<evidence type="ECO:0000256" key="2">
    <source>
        <dbReference type="ARBA" id="ARBA00022801"/>
    </source>
</evidence>
<dbReference type="EMBL" id="BNBT01000036">
    <property type="protein sequence ID" value="GHE58310.1"/>
    <property type="molecule type" value="Genomic_DNA"/>
</dbReference>
<dbReference type="PANTHER" id="PTHR43046">
    <property type="entry name" value="GDP-MANNOSE MANNOSYL HYDROLASE"/>
    <property type="match status" value="1"/>
</dbReference>
<evidence type="ECO:0000256" key="3">
    <source>
        <dbReference type="ARBA" id="ARBA00022842"/>
    </source>
</evidence>
<comment type="cofactor">
    <cofactor evidence="1">
        <name>Mg(2+)</name>
        <dbReference type="ChEBI" id="CHEBI:18420"/>
    </cofactor>
</comment>
<keyword evidence="6" id="KW-1185">Reference proteome</keyword>
<feature type="domain" description="Nudix hydrolase" evidence="4">
    <location>
        <begin position="14"/>
        <end position="100"/>
    </location>
</feature>
<dbReference type="PANTHER" id="PTHR43046:SF12">
    <property type="entry name" value="GDP-MANNOSE MANNOSYL HYDROLASE"/>
    <property type="match status" value="1"/>
</dbReference>
<reference evidence="5" key="1">
    <citation type="journal article" date="2014" name="Int. J. Syst. Evol. Microbiol.">
        <title>Complete genome sequence of Corynebacterium casei LMG S-19264T (=DSM 44701T), isolated from a smear-ripened cheese.</title>
        <authorList>
            <consortium name="US DOE Joint Genome Institute (JGI-PGF)"/>
            <person name="Walter F."/>
            <person name="Albersmeier A."/>
            <person name="Kalinowski J."/>
            <person name="Ruckert C."/>
        </authorList>
    </citation>
    <scope>NUCLEOTIDE SEQUENCE</scope>
    <source>
        <strain evidence="5">JCM 4784</strain>
    </source>
</reference>
<dbReference type="InterPro" id="IPR015797">
    <property type="entry name" value="NUDIX_hydrolase-like_dom_sf"/>
</dbReference>
<evidence type="ECO:0000259" key="4">
    <source>
        <dbReference type="Pfam" id="PF00293"/>
    </source>
</evidence>
<accession>A0A918ZM59</accession>
<keyword evidence="3" id="KW-0460">Magnesium</keyword>
<dbReference type="InterPro" id="IPR000086">
    <property type="entry name" value="NUDIX_hydrolase_dom"/>
</dbReference>
<dbReference type="Proteomes" id="UP000608024">
    <property type="component" value="Unassembled WGS sequence"/>
</dbReference>
<gene>
    <name evidence="5" type="ORF">GCM10018785_29390</name>
</gene>
<keyword evidence="2" id="KW-0378">Hydrolase</keyword>
<name>A0A918ZM59_9ACTN</name>
<dbReference type="Pfam" id="PF00293">
    <property type="entry name" value="NUDIX"/>
    <property type="match status" value="1"/>
</dbReference>
<sequence>MSTDSSPARTILLVDLLLHDRHGRFLVARHVDSMGWHLPGGVVGQEESIADAAVRCSKEFTGLSRQVSDAVLIDQTPANDGQDKPAELIVVVHAGTVLPGETDIAVATPPKGWILQWLHRYELGEFTLACQKQRIERALSAAERGMRAPLHQHGVPAPAHH</sequence>
<dbReference type="SUPFAM" id="SSF55811">
    <property type="entry name" value="Nudix"/>
    <property type="match status" value="1"/>
</dbReference>
<comment type="caution">
    <text evidence="5">The sequence shown here is derived from an EMBL/GenBank/DDBJ whole genome shotgun (WGS) entry which is preliminary data.</text>
</comment>
<dbReference type="AlphaFoldDB" id="A0A918ZM59"/>
<dbReference type="GO" id="GO:0016787">
    <property type="term" value="F:hydrolase activity"/>
    <property type="evidence" value="ECO:0007669"/>
    <property type="project" value="UniProtKB-KW"/>
</dbReference>
<proteinExistence type="predicted"/>
<dbReference type="Gene3D" id="3.90.79.10">
    <property type="entry name" value="Nucleoside Triphosphate Pyrophosphohydrolase"/>
    <property type="match status" value="1"/>
</dbReference>
<evidence type="ECO:0000256" key="1">
    <source>
        <dbReference type="ARBA" id="ARBA00001946"/>
    </source>
</evidence>
<evidence type="ECO:0000313" key="5">
    <source>
        <dbReference type="EMBL" id="GHE58310.1"/>
    </source>
</evidence>
<organism evidence="5 6">
    <name type="scientific">Streptomyces longispororuber</name>
    <dbReference type="NCBI Taxonomy" id="68230"/>
    <lineage>
        <taxon>Bacteria</taxon>
        <taxon>Bacillati</taxon>
        <taxon>Actinomycetota</taxon>
        <taxon>Actinomycetes</taxon>
        <taxon>Kitasatosporales</taxon>
        <taxon>Streptomycetaceae</taxon>
        <taxon>Streptomyces</taxon>
    </lineage>
</organism>